<keyword evidence="3" id="KW-0132">Cell division</keyword>
<dbReference type="EMBL" id="JAJEQX010000002">
    <property type="protein sequence ID" value="MCC2253180.1"/>
    <property type="molecule type" value="Genomic_DNA"/>
</dbReference>
<dbReference type="Proteomes" id="UP001198151">
    <property type="component" value="Unassembled WGS sequence"/>
</dbReference>
<organism evidence="3 4">
    <name type="scientific">Ruminococcus turbiniformis</name>
    <dbReference type="NCBI Taxonomy" id="2881258"/>
    <lineage>
        <taxon>Bacteria</taxon>
        <taxon>Bacillati</taxon>
        <taxon>Bacillota</taxon>
        <taxon>Clostridia</taxon>
        <taxon>Eubacteriales</taxon>
        <taxon>Oscillospiraceae</taxon>
        <taxon>Ruminococcus</taxon>
    </lineage>
</organism>
<accession>A0ABS8FT38</accession>
<dbReference type="SUPFAM" id="SSF55229">
    <property type="entry name" value="Cell division protein MinE topological specificity domain"/>
    <property type="match status" value="1"/>
</dbReference>
<dbReference type="GO" id="GO:0051301">
    <property type="term" value="P:cell division"/>
    <property type="evidence" value="ECO:0007669"/>
    <property type="project" value="UniProtKB-KW"/>
</dbReference>
<evidence type="ECO:0000313" key="3">
    <source>
        <dbReference type="EMBL" id="MCC2253180.1"/>
    </source>
</evidence>
<dbReference type="InterPro" id="IPR005527">
    <property type="entry name" value="MinE"/>
</dbReference>
<protein>
    <submittedName>
        <fullName evidence="3">Cell division topological specificity factor MinE</fullName>
    </submittedName>
</protein>
<comment type="similarity">
    <text evidence="1">Belongs to the MinE family.</text>
</comment>
<evidence type="ECO:0000256" key="2">
    <source>
        <dbReference type="ARBA" id="ARBA00025265"/>
    </source>
</evidence>
<reference evidence="3 4" key="1">
    <citation type="submission" date="2021-10" db="EMBL/GenBank/DDBJ databases">
        <title>Anaerobic single-cell dispensing facilitates the cultivation of human gut bacteria.</title>
        <authorList>
            <person name="Afrizal A."/>
        </authorList>
    </citation>
    <scope>NUCLEOTIDE SEQUENCE [LARGE SCALE GENOMIC DNA]</scope>
    <source>
        <strain evidence="3 4">CLA-AA-H200</strain>
    </source>
</reference>
<dbReference type="Pfam" id="PF03776">
    <property type="entry name" value="MinE"/>
    <property type="match status" value="1"/>
</dbReference>
<dbReference type="InterPro" id="IPR036707">
    <property type="entry name" value="MinE_sf"/>
</dbReference>
<proteinExistence type="inferred from homology"/>
<comment type="caution">
    <text evidence="3">The sequence shown here is derived from an EMBL/GenBank/DDBJ whole genome shotgun (WGS) entry which is preliminary data.</text>
</comment>
<gene>
    <name evidence="3" type="ORF">LKD70_01770</name>
</gene>
<evidence type="ECO:0000313" key="4">
    <source>
        <dbReference type="Proteomes" id="UP001198151"/>
    </source>
</evidence>
<keyword evidence="4" id="KW-1185">Reference proteome</keyword>
<comment type="function">
    <text evidence="2">Prevents the cell division inhibition by proteins MinC and MinD at internal division sites while permitting inhibition at polar sites. This ensures cell division at the proper site by restricting the formation of a division septum at the midpoint of the long axis of the cell.</text>
</comment>
<name>A0ABS8FT38_9FIRM</name>
<sequence length="69" mass="8086">MSAQSVFIAKERLKNLLISDRMQCAPESADRLSKDLYQAVSKYVEIRPEDFHIEITRTDIHIRYMGENN</sequence>
<evidence type="ECO:0000256" key="1">
    <source>
        <dbReference type="ARBA" id="ARBA00008168"/>
    </source>
</evidence>
<dbReference type="RefSeq" id="WP_227706338.1">
    <property type="nucleotide sequence ID" value="NZ_JAJEQX010000002.1"/>
</dbReference>
<dbReference type="Gene3D" id="3.30.1070.10">
    <property type="entry name" value="Cell division topological specificity factor MinE"/>
    <property type="match status" value="1"/>
</dbReference>
<keyword evidence="3" id="KW-0131">Cell cycle</keyword>